<name>A0ABT1D0H9_9PROT</name>
<gene>
    <name evidence="5" type="ORF">JYK14_01165</name>
</gene>
<dbReference type="Pfam" id="PF07508">
    <property type="entry name" value="Recombinase"/>
    <property type="match status" value="1"/>
</dbReference>
<comment type="caution">
    <text evidence="5">The sequence shown here is derived from an EMBL/GenBank/DDBJ whole genome shotgun (WGS) entry which is preliminary data.</text>
</comment>
<sequence>MFGQRPAWLDWVDGKFVVVPEKAAIVKRIFEEIADHGYGLEVMARRLNREGVPTLKDRPGRVGWHNWSIVSIVTNPAAYGELTPKRRVPGGKREAVGEPIAGYYPAVISRDLFERAQAARALNRGTGGPKTNCVPNMLVGRVFCAECGSKVRIRTNKQRSNSYICDNAFRRAGCTNGSFNAVHWIEKGVMDGVLMFNLYPSTPPDDHPAAVALREELAELSQQIARGRQRMTRLIDAMADDPIPEVVARVREMGKEIEAWEARKLAAETELSQVSGRATIGEQIEAVQALREAAYCEDYDEREAARSKLSLALRQAVDSVKIDRHKVSHVVAHEGKISFQITKGVLHDMQFNIHGDVWRLLDDGRIERI</sequence>
<keyword evidence="3" id="KW-0175">Coiled coil</keyword>
<evidence type="ECO:0000256" key="3">
    <source>
        <dbReference type="SAM" id="Coils"/>
    </source>
</evidence>
<protein>
    <submittedName>
        <fullName evidence="5">Recombinase family protein</fullName>
    </submittedName>
</protein>
<evidence type="ECO:0000313" key="5">
    <source>
        <dbReference type="EMBL" id="MCO6414790.1"/>
    </source>
</evidence>
<keyword evidence="6" id="KW-1185">Reference proteome</keyword>
<accession>A0ABT1D0H9</accession>
<dbReference type="InterPro" id="IPR011109">
    <property type="entry name" value="DNA_bind_recombinase_dom"/>
</dbReference>
<evidence type="ECO:0000313" key="6">
    <source>
        <dbReference type="Proteomes" id="UP001523392"/>
    </source>
</evidence>
<feature type="coiled-coil region" evidence="3">
    <location>
        <begin position="210"/>
        <end position="270"/>
    </location>
</feature>
<keyword evidence="1" id="KW-0238">DNA-binding</keyword>
<evidence type="ECO:0000256" key="1">
    <source>
        <dbReference type="ARBA" id="ARBA00023125"/>
    </source>
</evidence>
<keyword evidence="2" id="KW-0233">DNA recombination</keyword>
<reference evidence="5 6" key="1">
    <citation type="submission" date="2021-12" db="EMBL/GenBank/DDBJ databases">
        <title>Siccirubricoccus leaddurans sp. nov., a high concentration Zn2+ tolerance bacterium.</title>
        <authorList>
            <person name="Cao Y."/>
        </authorList>
    </citation>
    <scope>NUCLEOTIDE SEQUENCE [LARGE SCALE GENOMIC DNA]</scope>
    <source>
        <strain evidence="5 6">KC 17139</strain>
    </source>
</reference>
<dbReference type="PANTHER" id="PTHR30461">
    <property type="entry name" value="DNA-INVERTASE FROM LAMBDOID PROPHAGE"/>
    <property type="match status" value="1"/>
</dbReference>
<dbReference type="InterPro" id="IPR025827">
    <property type="entry name" value="Zn_ribbon_recom_dom"/>
</dbReference>
<dbReference type="InterPro" id="IPR050639">
    <property type="entry name" value="SSR_resolvase"/>
</dbReference>
<dbReference type="Gene3D" id="3.90.1750.20">
    <property type="entry name" value="Putative Large Serine Recombinase, Chain B, Domain 2"/>
    <property type="match status" value="1"/>
</dbReference>
<proteinExistence type="predicted"/>
<dbReference type="Pfam" id="PF13408">
    <property type="entry name" value="Zn_ribbon_recom"/>
    <property type="match status" value="1"/>
</dbReference>
<feature type="domain" description="Recombinase" evidence="4">
    <location>
        <begin position="6"/>
        <end position="127"/>
    </location>
</feature>
<evidence type="ECO:0000259" key="4">
    <source>
        <dbReference type="PROSITE" id="PS51737"/>
    </source>
</evidence>
<dbReference type="PROSITE" id="PS51737">
    <property type="entry name" value="RECOMBINASE_DNA_BIND"/>
    <property type="match status" value="1"/>
</dbReference>
<dbReference type="EMBL" id="JAFIRR010000008">
    <property type="protein sequence ID" value="MCO6414790.1"/>
    <property type="molecule type" value="Genomic_DNA"/>
</dbReference>
<evidence type="ECO:0000256" key="2">
    <source>
        <dbReference type="ARBA" id="ARBA00023172"/>
    </source>
</evidence>
<dbReference type="Proteomes" id="UP001523392">
    <property type="component" value="Unassembled WGS sequence"/>
</dbReference>
<dbReference type="RefSeq" id="WP_252951380.1">
    <property type="nucleotide sequence ID" value="NZ_JAFIRR010000008.1"/>
</dbReference>
<dbReference type="PANTHER" id="PTHR30461:SF2">
    <property type="entry name" value="SERINE RECOMBINASE PINE-RELATED"/>
    <property type="match status" value="1"/>
</dbReference>
<dbReference type="InterPro" id="IPR038109">
    <property type="entry name" value="DNA_bind_recomb_sf"/>
</dbReference>
<organism evidence="5 6">
    <name type="scientific">Siccirubricoccus soli</name>
    <dbReference type="NCBI Taxonomy" id="2899147"/>
    <lineage>
        <taxon>Bacteria</taxon>
        <taxon>Pseudomonadati</taxon>
        <taxon>Pseudomonadota</taxon>
        <taxon>Alphaproteobacteria</taxon>
        <taxon>Acetobacterales</taxon>
        <taxon>Roseomonadaceae</taxon>
        <taxon>Siccirubricoccus</taxon>
    </lineage>
</organism>